<feature type="region of interest" description="Disordered" evidence="1">
    <location>
        <begin position="1"/>
        <end position="20"/>
    </location>
</feature>
<protein>
    <submittedName>
        <fullName evidence="2">Uncharacterized protein</fullName>
    </submittedName>
</protein>
<dbReference type="Proteomes" id="UP001595952">
    <property type="component" value="Unassembled WGS sequence"/>
</dbReference>
<dbReference type="RefSeq" id="WP_380061055.1">
    <property type="nucleotide sequence ID" value="NZ_JBHSEI010000004.1"/>
</dbReference>
<proteinExistence type="predicted"/>
<keyword evidence="3" id="KW-1185">Reference proteome</keyword>
<dbReference type="EMBL" id="JBHSEI010000004">
    <property type="protein sequence ID" value="MFC4638039.1"/>
    <property type="molecule type" value="Genomic_DNA"/>
</dbReference>
<name>A0ABV9I6V0_9DEIO</name>
<gene>
    <name evidence="2" type="ORF">ACFO0D_06770</name>
</gene>
<evidence type="ECO:0000313" key="3">
    <source>
        <dbReference type="Proteomes" id="UP001595952"/>
    </source>
</evidence>
<accession>A0ABV9I6V0</accession>
<organism evidence="2 3">
    <name type="scientific">Deinococcus hohokamensis</name>
    <dbReference type="NCBI Taxonomy" id="309883"/>
    <lineage>
        <taxon>Bacteria</taxon>
        <taxon>Thermotogati</taxon>
        <taxon>Deinococcota</taxon>
        <taxon>Deinococci</taxon>
        <taxon>Deinococcales</taxon>
        <taxon>Deinococcaceae</taxon>
        <taxon>Deinococcus</taxon>
    </lineage>
</organism>
<comment type="caution">
    <text evidence="2">The sequence shown here is derived from an EMBL/GenBank/DDBJ whole genome shotgun (WGS) entry which is preliminary data.</text>
</comment>
<evidence type="ECO:0000313" key="2">
    <source>
        <dbReference type="EMBL" id="MFC4638039.1"/>
    </source>
</evidence>
<sequence>MFKLFRRPEPAGATEARGLVRQDDPQTFRVRVRTRPHAEVVELRFTKSAHIGADEDGYLLRKAVVSPRHFDRGEVLIRFDTRYRVTATETQGLDLIPVAEWTD</sequence>
<reference evidence="3" key="1">
    <citation type="journal article" date="2019" name="Int. J. Syst. Evol. Microbiol.">
        <title>The Global Catalogue of Microorganisms (GCM) 10K type strain sequencing project: providing services to taxonomists for standard genome sequencing and annotation.</title>
        <authorList>
            <consortium name="The Broad Institute Genomics Platform"/>
            <consortium name="The Broad Institute Genome Sequencing Center for Infectious Disease"/>
            <person name="Wu L."/>
            <person name="Ma J."/>
        </authorList>
    </citation>
    <scope>NUCLEOTIDE SEQUENCE [LARGE SCALE GENOMIC DNA]</scope>
    <source>
        <strain evidence="3">CCUG 55995</strain>
    </source>
</reference>
<evidence type="ECO:0000256" key="1">
    <source>
        <dbReference type="SAM" id="MobiDB-lite"/>
    </source>
</evidence>